<reference evidence="3 6" key="3">
    <citation type="submission" date="2019-03" db="EMBL/GenBank/DDBJ databases">
        <title>Genomic Encyclopedia of Type Strains, Phase IV (KMG-V): Genome sequencing to study the core and pangenomes of soil and plant-associated prokaryotes.</title>
        <authorList>
            <person name="Whitman W."/>
        </authorList>
    </citation>
    <scope>NUCLEOTIDE SEQUENCE [LARGE SCALE GENOMIC DNA]</scope>
    <source>
        <strain evidence="3 6">Hc14</strain>
    </source>
</reference>
<reference evidence="4" key="4">
    <citation type="submission" date="2022-09" db="EMBL/GenBank/DDBJ databases">
        <title>Australian commercial rhizobial inoculants.</title>
        <authorList>
            <person name="Kohlmeier M.G."/>
            <person name="O'Hara G.W."/>
            <person name="Colombi E."/>
            <person name="Ramsay J.P."/>
            <person name="Terpolilli J."/>
        </authorList>
    </citation>
    <scope>NUCLEOTIDE SEQUENCE</scope>
    <source>
        <strain evidence="4">WSM1592</strain>
    </source>
</reference>
<evidence type="ECO:0000313" key="3">
    <source>
        <dbReference type="EMBL" id="TCU19173.1"/>
    </source>
</evidence>
<dbReference type="AlphaFoldDB" id="A0A2N0D2D2"/>
<dbReference type="InterPro" id="IPR002145">
    <property type="entry name" value="CopG"/>
</dbReference>
<evidence type="ECO:0000313" key="2">
    <source>
        <dbReference type="EMBL" id="PKA40208.1"/>
    </source>
</evidence>
<dbReference type="CDD" id="cd21631">
    <property type="entry name" value="RHH_CopG_NikR-like"/>
    <property type="match status" value="1"/>
</dbReference>
<proteinExistence type="predicted"/>
<evidence type="ECO:0000313" key="5">
    <source>
        <dbReference type="Proteomes" id="UP000232164"/>
    </source>
</evidence>
<accession>A0A2N0D2D2</accession>
<evidence type="ECO:0000259" key="1">
    <source>
        <dbReference type="Pfam" id="PF01402"/>
    </source>
</evidence>
<dbReference type="Pfam" id="PF01402">
    <property type="entry name" value="RHH_1"/>
    <property type="match status" value="1"/>
</dbReference>
<dbReference type="Proteomes" id="UP000294576">
    <property type="component" value="Unassembled WGS sequence"/>
</dbReference>
<dbReference type="InterPro" id="IPR013321">
    <property type="entry name" value="Arc_rbn_hlx_hlx"/>
</dbReference>
<name>A0A2N0D2D2_RHISU</name>
<protein>
    <submittedName>
        <fullName evidence="3">Ribbon-helix-helix CopG family protein</fullName>
    </submittedName>
    <submittedName>
        <fullName evidence="4">Ribbon-helix-helix domain-containing protein</fullName>
    </submittedName>
    <submittedName>
        <fullName evidence="2">Ribbon-helix-helix protein, CopG family</fullName>
    </submittedName>
</protein>
<evidence type="ECO:0000313" key="6">
    <source>
        <dbReference type="Proteomes" id="UP000294576"/>
    </source>
</evidence>
<dbReference type="OrthoDB" id="9806368at2"/>
<organism evidence="2 5">
    <name type="scientific">Rhizobium sullae</name>
    <name type="common">Rhizobium hedysari</name>
    <dbReference type="NCBI Taxonomy" id="50338"/>
    <lineage>
        <taxon>Bacteria</taxon>
        <taxon>Pseudomonadati</taxon>
        <taxon>Pseudomonadota</taxon>
        <taxon>Alphaproteobacteria</taxon>
        <taxon>Hyphomicrobiales</taxon>
        <taxon>Rhizobiaceae</taxon>
        <taxon>Rhizobium/Agrobacterium group</taxon>
        <taxon>Rhizobium</taxon>
    </lineage>
</organism>
<dbReference type="STRING" id="1041146.GCA_000427985_00345"/>
<dbReference type="RefSeq" id="WP_027507660.1">
    <property type="nucleotide sequence ID" value="NZ_CP104143.1"/>
</dbReference>
<dbReference type="EMBL" id="PIQN01000022">
    <property type="protein sequence ID" value="PKA40208.1"/>
    <property type="molecule type" value="Genomic_DNA"/>
</dbReference>
<reference evidence="2 5" key="2">
    <citation type="submission" date="2017-12" db="EMBL/GenBank/DDBJ databases">
        <title>Genome sequence of Rhizobium sullae HCNT1 isolated from Sulla coronaria nodules and featuring peculiar denitrification phenotypes.</title>
        <authorList>
            <person name="De Diego-Diaz B."/>
            <person name="Treu L."/>
            <person name="Campanaro S."/>
            <person name="Da Silva Duarte V."/>
            <person name="Basaglia M."/>
            <person name="Favaro L."/>
            <person name="Casella S."/>
            <person name="Squartini A."/>
        </authorList>
    </citation>
    <scope>NUCLEOTIDE SEQUENCE [LARGE SCALE GENOMIC DNA]</scope>
    <source>
        <strain evidence="2 5">HCNT1</strain>
    </source>
</reference>
<feature type="domain" description="Ribbon-helix-helix protein CopG" evidence="1">
    <location>
        <begin position="2"/>
        <end position="40"/>
    </location>
</feature>
<dbReference type="Proteomes" id="UP000232164">
    <property type="component" value="Unassembled WGS sequence"/>
</dbReference>
<keyword evidence="7" id="KW-1185">Reference proteome</keyword>
<dbReference type="Gene3D" id="1.10.1220.10">
    <property type="entry name" value="Met repressor-like"/>
    <property type="match status" value="1"/>
</dbReference>
<dbReference type="Proteomes" id="UP001060123">
    <property type="component" value="Chromosome"/>
</dbReference>
<dbReference type="GO" id="GO:0006355">
    <property type="term" value="P:regulation of DNA-templated transcription"/>
    <property type="evidence" value="ECO:0007669"/>
    <property type="project" value="InterPro"/>
</dbReference>
<evidence type="ECO:0000313" key="7">
    <source>
        <dbReference type="Proteomes" id="UP001060123"/>
    </source>
</evidence>
<reference evidence="2 5" key="1">
    <citation type="submission" date="2017-11" db="EMBL/GenBank/DDBJ databases">
        <authorList>
            <person name="Han C.G."/>
        </authorList>
    </citation>
    <scope>NUCLEOTIDE SEQUENCE [LARGE SCALE GENOMIC DNA]</scope>
    <source>
        <strain evidence="2 5">HCNT1</strain>
    </source>
</reference>
<dbReference type="EMBL" id="SMBH01000002">
    <property type="protein sequence ID" value="TCU19173.1"/>
    <property type="molecule type" value="Genomic_DNA"/>
</dbReference>
<evidence type="ECO:0000313" key="4">
    <source>
        <dbReference type="EMBL" id="UWU15002.1"/>
    </source>
</evidence>
<sequence length="71" mass="8304">MRTLIDIGEAELKALDEMAKSENVSRASLVRKAVNDFLARHERIRQDEAFGLWGDRKIDGLEYQDKVRNEW</sequence>
<gene>
    <name evidence="2" type="ORF">CWR43_26745</name>
    <name evidence="3" type="ORF">EV132_102404</name>
    <name evidence="4" type="ORF">N2599_02975</name>
</gene>
<dbReference type="EMBL" id="CP104143">
    <property type="protein sequence ID" value="UWU15002.1"/>
    <property type="molecule type" value="Genomic_DNA"/>
</dbReference>